<keyword evidence="2" id="KW-1185">Reference proteome</keyword>
<name>A0A327YG91_9BACL</name>
<comment type="caution">
    <text evidence="1">The sequence shown here is derived from an EMBL/GenBank/DDBJ whole genome shotgun (WGS) entry which is preliminary data.</text>
</comment>
<protein>
    <recommendedName>
        <fullName evidence="3">Transposase</fullName>
    </recommendedName>
</protein>
<organism evidence="1 2">
    <name type="scientific">Paranoxybacillus vitaminiphilus</name>
    <dbReference type="NCBI Taxonomy" id="581036"/>
    <lineage>
        <taxon>Bacteria</taxon>
        <taxon>Bacillati</taxon>
        <taxon>Bacillota</taxon>
        <taxon>Bacilli</taxon>
        <taxon>Bacillales</taxon>
        <taxon>Anoxybacillaceae</taxon>
        <taxon>Paranoxybacillus</taxon>
    </lineage>
</organism>
<gene>
    <name evidence="1" type="ORF">B0I26_10763</name>
</gene>
<dbReference type="Proteomes" id="UP000248555">
    <property type="component" value="Unassembled WGS sequence"/>
</dbReference>
<evidence type="ECO:0008006" key="3">
    <source>
        <dbReference type="Google" id="ProtNLM"/>
    </source>
</evidence>
<evidence type="ECO:0000313" key="1">
    <source>
        <dbReference type="EMBL" id="RAK19146.1"/>
    </source>
</evidence>
<reference evidence="1 2" key="1">
    <citation type="submission" date="2018-06" db="EMBL/GenBank/DDBJ databases">
        <title>Genomic Encyclopedia of Type Strains, Phase III (KMG-III): the genomes of soil and plant-associated and newly described type strains.</title>
        <authorList>
            <person name="Whitman W."/>
        </authorList>
    </citation>
    <scope>NUCLEOTIDE SEQUENCE [LARGE SCALE GENOMIC DNA]</scope>
    <source>
        <strain evidence="1 2">CGMCC 1.8979</strain>
    </source>
</reference>
<dbReference type="AlphaFoldDB" id="A0A327YG91"/>
<dbReference type="EMBL" id="QLMH01000007">
    <property type="protein sequence ID" value="RAK19146.1"/>
    <property type="molecule type" value="Genomic_DNA"/>
</dbReference>
<sequence length="43" mass="4602">MERGLFRSNKGMFINADVNGAYQLVKKVSPDAFANGVEGVAPC</sequence>
<accession>A0A327YG91</accession>
<proteinExistence type="predicted"/>
<evidence type="ECO:0000313" key="2">
    <source>
        <dbReference type="Proteomes" id="UP000248555"/>
    </source>
</evidence>